<feature type="binding site" evidence="7">
    <location>
        <position position="148"/>
    </location>
    <ligand>
        <name>substrate</name>
    </ligand>
</feature>
<dbReference type="SUPFAM" id="SSF53659">
    <property type="entry name" value="Isocitrate/Isopropylmalate dehydrogenase-like"/>
    <property type="match status" value="1"/>
</dbReference>
<feature type="binding site" evidence="7">
    <location>
        <position position="147"/>
    </location>
    <ligand>
        <name>substrate</name>
    </ligand>
</feature>
<comment type="subcellular location">
    <subcellularLocation>
        <location evidence="7">Cytoplasm</location>
    </subcellularLocation>
</comment>
<dbReference type="RefSeq" id="WP_342846794.1">
    <property type="nucleotide sequence ID" value="NZ_JBBMQO010000002.1"/>
</dbReference>
<evidence type="ECO:0000256" key="3">
    <source>
        <dbReference type="ARBA" id="ARBA00022857"/>
    </source>
</evidence>
<keyword evidence="3 7" id="KW-0521">NADP</keyword>
<comment type="caution">
    <text evidence="8">The sequence shown here is derived from an EMBL/GenBank/DDBJ whole genome shotgun (WGS) entry which is preliminary data.</text>
</comment>
<dbReference type="PANTHER" id="PTHR30004:SF6">
    <property type="entry name" value="D-THREONATE 4-PHOSPHATE DEHYDROGENASE"/>
    <property type="match status" value="1"/>
</dbReference>
<feature type="binding site" evidence="7">
    <location>
        <position position="182"/>
    </location>
    <ligand>
        <name>a divalent metal cation</name>
        <dbReference type="ChEBI" id="CHEBI:60240"/>
        <note>ligand shared between dimeric partners</note>
    </ligand>
</feature>
<evidence type="ECO:0000256" key="2">
    <source>
        <dbReference type="ARBA" id="ARBA00022723"/>
    </source>
</evidence>
<keyword evidence="6 7" id="KW-0664">Pyridoxine biosynthesis</keyword>
<comment type="pathway">
    <text evidence="7">Cofactor biosynthesis; pyridoxine 5'-phosphate biosynthesis; pyridoxine 5'-phosphate from D-erythrose 4-phosphate: step 4/5.</text>
</comment>
<dbReference type="HAMAP" id="MF_00536">
    <property type="entry name" value="PdxA"/>
    <property type="match status" value="1"/>
</dbReference>
<feature type="binding site" evidence="7">
    <location>
        <position position="282"/>
    </location>
    <ligand>
        <name>a divalent metal cation</name>
        <dbReference type="ChEBI" id="CHEBI:60240"/>
        <note>ligand shared between dimeric partners</note>
    </ligand>
</feature>
<dbReference type="PANTHER" id="PTHR30004">
    <property type="entry name" value="4-HYDROXYTHREONINE-4-PHOSPHATE DEHYDROGENASE"/>
    <property type="match status" value="1"/>
</dbReference>
<evidence type="ECO:0000256" key="6">
    <source>
        <dbReference type="ARBA" id="ARBA00023096"/>
    </source>
</evidence>
<dbReference type="Pfam" id="PF04166">
    <property type="entry name" value="PdxA"/>
    <property type="match status" value="1"/>
</dbReference>
<gene>
    <name evidence="7 8" type="primary">pdxA</name>
    <name evidence="8" type="ORF">WNY59_02935</name>
</gene>
<comment type="similarity">
    <text evidence="7">Belongs to the PdxA family.</text>
</comment>
<feature type="binding site" evidence="7">
    <location>
        <position position="308"/>
    </location>
    <ligand>
        <name>substrate</name>
    </ligand>
</feature>
<accession>A0ABU9T327</accession>
<dbReference type="GO" id="GO:0050570">
    <property type="term" value="F:4-hydroxythreonine-4-phosphate dehydrogenase activity"/>
    <property type="evidence" value="ECO:0007669"/>
    <property type="project" value="UniProtKB-EC"/>
</dbReference>
<dbReference type="NCBIfam" id="TIGR00557">
    <property type="entry name" value="pdxA"/>
    <property type="match status" value="1"/>
</dbReference>
<evidence type="ECO:0000313" key="9">
    <source>
        <dbReference type="Proteomes" id="UP001477870"/>
    </source>
</evidence>
<keyword evidence="5 7" id="KW-0520">NAD</keyword>
<name>A0ABU9T327_9HYPH</name>
<evidence type="ECO:0000256" key="7">
    <source>
        <dbReference type="HAMAP-Rule" id="MF_00536"/>
    </source>
</evidence>
<evidence type="ECO:0000256" key="5">
    <source>
        <dbReference type="ARBA" id="ARBA00023027"/>
    </source>
</evidence>
<reference evidence="8 9" key="1">
    <citation type="submission" date="2024-03" db="EMBL/GenBank/DDBJ databases">
        <title>Community enrichment and isolation of bacterial strains for fucoidan degradation.</title>
        <authorList>
            <person name="Sichert A."/>
        </authorList>
    </citation>
    <scope>NUCLEOTIDE SEQUENCE [LARGE SCALE GENOMIC DNA]</scope>
    <source>
        <strain evidence="8 9">AS62</strain>
    </source>
</reference>
<evidence type="ECO:0000256" key="1">
    <source>
        <dbReference type="ARBA" id="ARBA00022490"/>
    </source>
</evidence>
<dbReference type="Proteomes" id="UP001477870">
    <property type="component" value="Unassembled WGS sequence"/>
</dbReference>
<keyword evidence="7" id="KW-0460">Magnesium</keyword>
<proteinExistence type="inferred from homology"/>
<dbReference type="InterPro" id="IPR005255">
    <property type="entry name" value="PdxA_fam"/>
</dbReference>
<organism evidence="8 9">
    <name type="scientific">Ahrensia kielensis</name>
    <dbReference type="NCBI Taxonomy" id="76980"/>
    <lineage>
        <taxon>Bacteria</taxon>
        <taxon>Pseudomonadati</taxon>
        <taxon>Pseudomonadota</taxon>
        <taxon>Alphaproteobacteria</taxon>
        <taxon>Hyphomicrobiales</taxon>
        <taxon>Ahrensiaceae</taxon>
        <taxon>Ahrensia</taxon>
    </lineage>
</organism>
<feature type="binding site" evidence="7">
    <location>
        <position position="299"/>
    </location>
    <ligand>
        <name>substrate</name>
    </ligand>
</feature>
<keyword evidence="2 7" id="KW-0479">Metal-binding</keyword>
<dbReference type="InterPro" id="IPR037510">
    <property type="entry name" value="PdxA"/>
</dbReference>
<keyword evidence="9" id="KW-1185">Reference proteome</keyword>
<keyword evidence="7" id="KW-0862">Zinc</keyword>
<feature type="binding site" evidence="7">
    <location>
        <position position="290"/>
    </location>
    <ligand>
        <name>substrate</name>
    </ligand>
</feature>
<comment type="catalytic activity">
    <reaction evidence="7">
        <text>4-(phosphooxy)-L-threonine + NAD(+) = 3-amino-2-oxopropyl phosphate + CO2 + NADH</text>
        <dbReference type="Rhea" id="RHEA:32275"/>
        <dbReference type="ChEBI" id="CHEBI:16526"/>
        <dbReference type="ChEBI" id="CHEBI:57279"/>
        <dbReference type="ChEBI" id="CHEBI:57540"/>
        <dbReference type="ChEBI" id="CHEBI:57945"/>
        <dbReference type="ChEBI" id="CHEBI:58452"/>
        <dbReference type="EC" id="1.1.1.262"/>
    </reaction>
</comment>
<dbReference type="NCBIfam" id="NF003699">
    <property type="entry name" value="PRK05312.1"/>
    <property type="match status" value="1"/>
</dbReference>
<comment type="function">
    <text evidence="7">Catalyzes the NAD(P)-dependent oxidation of 4-(phosphooxy)-L-threonine (HTP) into 2-amino-3-oxo-4-(phosphooxy)butyric acid which spontaneously decarboxylates to form 3-amino-2-oxopropyl phosphate (AHAP).</text>
</comment>
<dbReference type="EC" id="1.1.1.262" evidence="7"/>
<sequence length="346" mass="36371">MTDIHATTAGENPKPLAVSCGEPSGIGPDVILAAWTMRDEQQLPPFYVLGDAAQLAARAAMLKLDVPIQETSPQDALSYFSSALPVVPLSSAFSEHPSVALPSNAAGVIEAIERAVADTVNGFACGVVTAPISKKPLYDAGFKHPGHTEFLAELAHKHYGQTYLPVMLIAGPQLRTIPVTIHIALSDVSTTLTKEMIVETAVATDMDLKARFQIAQPRLAISGLNPHAGENGAMGREDIEIVEPAVKELIARGINAFGPLPADTMFHASARATYDVALCMYHDQALIPAKALGFDDAVNVTLGLPFIRTSPDHGTAFSLAGTGQAKPDSFIAALKMAGQMAASSNV</sequence>
<feature type="binding site" evidence="7">
    <location>
        <position position="227"/>
    </location>
    <ligand>
        <name>a divalent metal cation</name>
        <dbReference type="ChEBI" id="CHEBI:60240"/>
        <note>ligand shared between dimeric partners</note>
    </ligand>
</feature>
<comment type="cofactor">
    <cofactor evidence="7">
        <name>Zn(2+)</name>
        <dbReference type="ChEBI" id="CHEBI:29105"/>
    </cofactor>
    <cofactor evidence="7">
        <name>Mg(2+)</name>
        <dbReference type="ChEBI" id="CHEBI:18420"/>
    </cofactor>
    <cofactor evidence="7">
        <name>Co(2+)</name>
        <dbReference type="ChEBI" id="CHEBI:48828"/>
    </cofactor>
    <text evidence="7">Binds 1 divalent metal cation per subunit. Can use ions such as Zn(2+), Mg(2+) or Co(2+).</text>
</comment>
<protein>
    <recommendedName>
        <fullName evidence="7">4-hydroxythreonine-4-phosphate dehydrogenase</fullName>
        <ecNumber evidence="7">1.1.1.262</ecNumber>
    </recommendedName>
    <alternativeName>
        <fullName evidence="7">4-(phosphohydroxy)-L-threonine dehydrogenase</fullName>
    </alternativeName>
</protein>
<keyword evidence="4 7" id="KW-0560">Oxidoreductase</keyword>
<comment type="miscellaneous">
    <text evidence="7">The active site is located at the dimer interface.</text>
</comment>
<comment type="subunit">
    <text evidence="7">Homodimer.</text>
</comment>
<keyword evidence="1 7" id="KW-0963">Cytoplasm</keyword>
<evidence type="ECO:0000256" key="4">
    <source>
        <dbReference type="ARBA" id="ARBA00023002"/>
    </source>
</evidence>
<dbReference type="EMBL" id="JBBMQO010000002">
    <property type="protein sequence ID" value="MEM5500537.1"/>
    <property type="molecule type" value="Genomic_DNA"/>
</dbReference>
<keyword evidence="7" id="KW-0170">Cobalt</keyword>
<dbReference type="Gene3D" id="3.40.718.10">
    <property type="entry name" value="Isopropylmalate Dehydrogenase"/>
    <property type="match status" value="1"/>
</dbReference>
<evidence type="ECO:0000313" key="8">
    <source>
        <dbReference type="EMBL" id="MEM5500537.1"/>
    </source>
</evidence>